<dbReference type="OMA" id="IDDTYWN"/>
<keyword evidence="4" id="KW-1185">Reference proteome</keyword>
<feature type="compositionally biased region" description="Low complexity" evidence="1">
    <location>
        <begin position="400"/>
        <end position="412"/>
    </location>
</feature>
<sequence length="644" mass="72077">MPPARSLPDILVSGRSPRRPEYRVLTPRTPHSRAGRAEEGFTEVELQNFEDEDANEYRTQAHQQSQPLLSPSTRRPGYRSRGDDQELRTKGRFWEPQNVLSNLPLVGGSLLAAFLLGLVVVSIKRPGALEAALLNSPGEFLESSEPYVPAMDHTVRPYTPPAVPTPSIVETRPPPGLLISYENYSSFPLTGDQYRHECAKLMEGFMHHTEYWATSHMASLDVVHHDDVTNYHLPEGETTKICSSSTTYLLDGHVGLMADLALMAQAAAFARERGRTFFVDDTHWNRGKWTDHFQSVHALEPGPEPGCRPPPPEELVACPRTARHWVGSTQISDEDAKYHLGHPFSEEYEDPFAHSVNRQRPIFERARESFERVIRPNAHTAELIRNARKELADLLSIPGSPSSEANSESNSTSEEEHVARGSSSESTAEQQLYVAVHIRKGDRIPSGYMFYRDKQIPLEKYVSGVRETWDRLYSNETSDKQTDMSSGRPEHYPAAPITWLASDSPAAAREFVAAFPPATAIFSLEHHIDPALRALAPSHEYVQAEFNEEPLEERIRLTRGMIVDFAMLSGMWAWPGELLPGAVVCGVGSNVCKLAALGFGFERAFGFDDGADHSTGAVNRERRRWVDVDVDGRIEPLWTAFELH</sequence>
<dbReference type="PANTHER" id="PTHR13132:SF29">
    <property type="entry name" value="ALPHA-(1,6)-FUCOSYLTRANSFERASE"/>
    <property type="match status" value="1"/>
</dbReference>
<dbReference type="Proteomes" id="UP000029665">
    <property type="component" value="Unassembled WGS sequence"/>
</dbReference>
<evidence type="ECO:0000313" key="4">
    <source>
        <dbReference type="Proteomes" id="UP000029665"/>
    </source>
</evidence>
<comment type="caution">
    <text evidence="3">The sequence shown here is derived from an EMBL/GenBank/DDBJ whole genome shotgun (WGS) entry which is preliminary data.</text>
</comment>
<dbReference type="HOGENOM" id="CLU_034210_0_0_1"/>
<name>A0A060SLY3_PYCCI</name>
<keyword evidence="2" id="KW-0472">Membrane</keyword>
<dbReference type="AlphaFoldDB" id="A0A060SLY3"/>
<dbReference type="GO" id="GO:0006487">
    <property type="term" value="P:protein N-linked glycosylation"/>
    <property type="evidence" value="ECO:0007669"/>
    <property type="project" value="TreeGrafter"/>
</dbReference>
<accession>A0A060SLY3</accession>
<protein>
    <submittedName>
        <fullName evidence="3">Uncharacterized protein</fullName>
    </submittedName>
</protein>
<dbReference type="EMBL" id="CCBP010000121">
    <property type="protein sequence ID" value="CDO73428.1"/>
    <property type="molecule type" value="Genomic_DNA"/>
</dbReference>
<gene>
    <name evidence="3" type="ORF">BN946_scf185013.g62</name>
</gene>
<evidence type="ECO:0000256" key="2">
    <source>
        <dbReference type="SAM" id="Phobius"/>
    </source>
</evidence>
<dbReference type="PANTHER" id="PTHR13132">
    <property type="entry name" value="ALPHA- 1,6 -FUCOSYLTRANSFERASE"/>
    <property type="match status" value="1"/>
</dbReference>
<keyword evidence="2" id="KW-1133">Transmembrane helix</keyword>
<feature type="region of interest" description="Disordered" evidence="1">
    <location>
        <begin position="396"/>
        <end position="426"/>
    </location>
</feature>
<organism evidence="3 4">
    <name type="scientific">Pycnoporus cinnabarinus</name>
    <name type="common">Cinnabar-red polypore</name>
    <name type="synonym">Trametes cinnabarina</name>
    <dbReference type="NCBI Taxonomy" id="5643"/>
    <lineage>
        <taxon>Eukaryota</taxon>
        <taxon>Fungi</taxon>
        <taxon>Dikarya</taxon>
        <taxon>Basidiomycota</taxon>
        <taxon>Agaricomycotina</taxon>
        <taxon>Agaricomycetes</taxon>
        <taxon>Polyporales</taxon>
        <taxon>Polyporaceae</taxon>
        <taxon>Trametes</taxon>
    </lineage>
</organism>
<dbReference type="OrthoDB" id="2392789at2759"/>
<evidence type="ECO:0000256" key="1">
    <source>
        <dbReference type="SAM" id="MobiDB-lite"/>
    </source>
</evidence>
<feature type="transmembrane region" description="Helical" evidence="2">
    <location>
        <begin position="99"/>
        <end position="123"/>
    </location>
</feature>
<reference evidence="3" key="1">
    <citation type="submission" date="2014-01" db="EMBL/GenBank/DDBJ databases">
        <title>The genome of the white-rot fungus Pycnoporus cinnabarinus: a basidiomycete model with a versatile arsenal for lignocellulosic biomass breakdown.</title>
        <authorList>
            <person name="Levasseur A."/>
            <person name="Lomascolo A."/>
            <person name="Ruiz-Duenas F.J."/>
            <person name="Uzan E."/>
            <person name="Piumi F."/>
            <person name="Kues U."/>
            <person name="Ram A.F.J."/>
            <person name="Murat C."/>
            <person name="Haon M."/>
            <person name="Benoit I."/>
            <person name="Arfi Y."/>
            <person name="Chevret D."/>
            <person name="Drula E."/>
            <person name="Kwon M.J."/>
            <person name="Gouret P."/>
            <person name="Lesage-Meessen L."/>
            <person name="Lombard V."/>
            <person name="Mariette J."/>
            <person name="Noirot C."/>
            <person name="Park J."/>
            <person name="Patyshakuliyeva A."/>
            <person name="Wieneger R.A.B."/>
            <person name="Wosten H.A.B."/>
            <person name="Martin F."/>
            <person name="Coutinho P.M."/>
            <person name="de Vries R."/>
            <person name="Martinez A.T."/>
            <person name="Klopp C."/>
            <person name="Pontarotti P."/>
            <person name="Henrissat B."/>
            <person name="Record E."/>
        </authorList>
    </citation>
    <scope>NUCLEOTIDE SEQUENCE [LARGE SCALE GENOMIC DNA]</scope>
    <source>
        <strain evidence="3">BRFM137</strain>
    </source>
</reference>
<feature type="region of interest" description="Disordered" evidence="1">
    <location>
        <begin position="60"/>
        <end position="88"/>
    </location>
</feature>
<keyword evidence="2" id="KW-0812">Transmembrane</keyword>
<feature type="region of interest" description="Disordered" evidence="1">
    <location>
        <begin position="1"/>
        <end position="43"/>
    </location>
</feature>
<proteinExistence type="predicted"/>
<feature type="compositionally biased region" description="Polar residues" evidence="1">
    <location>
        <begin position="60"/>
        <end position="73"/>
    </location>
</feature>
<dbReference type="GO" id="GO:0046921">
    <property type="term" value="F:alpha-(1-&gt;6)-fucosyltransferase activity"/>
    <property type="evidence" value="ECO:0007669"/>
    <property type="project" value="TreeGrafter"/>
</dbReference>
<evidence type="ECO:0000313" key="3">
    <source>
        <dbReference type="EMBL" id="CDO73428.1"/>
    </source>
</evidence>